<dbReference type="GO" id="GO:0016787">
    <property type="term" value="F:hydrolase activity"/>
    <property type="evidence" value="ECO:0007669"/>
    <property type="project" value="UniProtKB-KW"/>
</dbReference>
<sequence>MLDINPLLLFSTLVVFLILIAVLNSWLYRPLLAFMQKRDEDIKLDLSKAGSNDSEIKELLEKAESIVMNAKLEAAALREKVIADAKELAQSRIEAKKAALASEYLEFEKSLEEKKEELKKELLADVPTYKDALKLKFSQI</sequence>
<evidence type="ECO:0000256" key="4">
    <source>
        <dbReference type="ARBA" id="ARBA00022448"/>
    </source>
</evidence>
<evidence type="ECO:0000313" key="14">
    <source>
        <dbReference type="EMBL" id="SFV56608.1"/>
    </source>
</evidence>
<dbReference type="EC" id="3.6.3.14" evidence="14"/>
<evidence type="ECO:0000256" key="13">
    <source>
        <dbReference type="SAM" id="Phobius"/>
    </source>
</evidence>
<feature type="transmembrane region" description="Helical" evidence="13">
    <location>
        <begin position="6"/>
        <end position="28"/>
    </location>
</feature>
<accession>A0A1W1BSN8</accession>
<dbReference type="NCBIfam" id="NF006293">
    <property type="entry name" value="PRK08476.1"/>
    <property type="match status" value="1"/>
</dbReference>
<evidence type="ECO:0000256" key="5">
    <source>
        <dbReference type="ARBA" id="ARBA00022547"/>
    </source>
</evidence>
<dbReference type="CDD" id="cd06503">
    <property type="entry name" value="ATP-synt_Fo_b"/>
    <property type="match status" value="1"/>
</dbReference>
<keyword evidence="8 13" id="KW-1133">Transmembrane helix</keyword>
<evidence type="ECO:0000256" key="1">
    <source>
        <dbReference type="ARBA" id="ARBA00004167"/>
    </source>
</evidence>
<evidence type="ECO:0000256" key="11">
    <source>
        <dbReference type="ARBA" id="ARBA00025198"/>
    </source>
</evidence>
<dbReference type="Pfam" id="PF00430">
    <property type="entry name" value="ATP-synt_B"/>
    <property type="match status" value="1"/>
</dbReference>
<evidence type="ECO:0000256" key="3">
    <source>
        <dbReference type="ARBA" id="ARBA00005513"/>
    </source>
</evidence>
<evidence type="ECO:0000256" key="6">
    <source>
        <dbReference type="ARBA" id="ARBA00022692"/>
    </source>
</evidence>
<dbReference type="GO" id="GO:0046961">
    <property type="term" value="F:proton-transporting ATPase activity, rotational mechanism"/>
    <property type="evidence" value="ECO:0007669"/>
    <property type="project" value="TreeGrafter"/>
</dbReference>
<comment type="function">
    <text evidence="11">F(1)F(0) ATP synthase produces ATP from ADP in the presence of a proton or sodium gradient. F-type ATPases consist of two structural domains, F(1) containing the extramembraneous catalytic core and F(0) containing the membrane proton channel, linked together by a central stalk and a peripheral stalk. During catalysis, ATP synthesis in the catalytic domain of F(1) is coupled via a rotary mechanism of the central stalk subunits to proton translocation.</text>
</comment>
<dbReference type="EMBL" id="FPHB01000038">
    <property type="protein sequence ID" value="SFV56608.1"/>
    <property type="molecule type" value="Genomic_DNA"/>
</dbReference>
<dbReference type="AlphaFoldDB" id="A0A1W1BSN8"/>
<feature type="coiled-coil region" evidence="12">
    <location>
        <begin position="60"/>
        <end position="121"/>
    </location>
</feature>
<keyword evidence="5" id="KW-0138">CF(0)</keyword>
<evidence type="ECO:0000256" key="7">
    <source>
        <dbReference type="ARBA" id="ARBA00022781"/>
    </source>
</evidence>
<keyword evidence="9" id="KW-0406">Ion transport</keyword>
<keyword evidence="7" id="KW-0375">Hydrogen ion transport</keyword>
<organism evidence="14">
    <name type="scientific">hydrothermal vent metagenome</name>
    <dbReference type="NCBI Taxonomy" id="652676"/>
    <lineage>
        <taxon>unclassified sequences</taxon>
        <taxon>metagenomes</taxon>
        <taxon>ecological metagenomes</taxon>
    </lineage>
</organism>
<proteinExistence type="inferred from homology"/>
<keyword evidence="10 13" id="KW-0472">Membrane</keyword>
<dbReference type="InterPro" id="IPR002146">
    <property type="entry name" value="ATP_synth_b/b'su_bac/chlpt"/>
</dbReference>
<reference evidence="14" key="1">
    <citation type="submission" date="2016-10" db="EMBL/GenBank/DDBJ databases">
        <authorList>
            <person name="de Groot N.N."/>
        </authorList>
    </citation>
    <scope>NUCLEOTIDE SEQUENCE</scope>
</reference>
<evidence type="ECO:0000256" key="9">
    <source>
        <dbReference type="ARBA" id="ARBA00023065"/>
    </source>
</evidence>
<dbReference type="PANTHER" id="PTHR33445:SF1">
    <property type="entry name" value="ATP SYNTHASE SUBUNIT B"/>
    <property type="match status" value="1"/>
</dbReference>
<name>A0A1W1BSN8_9ZZZZ</name>
<evidence type="ECO:0000256" key="10">
    <source>
        <dbReference type="ARBA" id="ARBA00023136"/>
    </source>
</evidence>
<dbReference type="PANTHER" id="PTHR33445">
    <property type="entry name" value="ATP SYNTHASE SUBUNIT B', CHLOROPLASTIC"/>
    <property type="match status" value="1"/>
</dbReference>
<keyword evidence="4" id="KW-0813">Transport</keyword>
<gene>
    <name evidence="14" type="ORF">MNB_SM-7-418</name>
</gene>
<dbReference type="InterPro" id="IPR050059">
    <property type="entry name" value="ATP_synthase_B_chain"/>
</dbReference>
<keyword evidence="6 13" id="KW-0812">Transmembrane</keyword>
<dbReference type="GO" id="GO:0045259">
    <property type="term" value="C:proton-transporting ATP synthase complex"/>
    <property type="evidence" value="ECO:0007669"/>
    <property type="project" value="UniProtKB-KW"/>
</dbReference>
<keyword evidence="12" id="KW-0175">Coiled coil</keyword>
<evidence type="ECO:0000256" key="12">
    <source>
        <dbReference type="SAM" id="Coils"/>
    </source>
</evidence>
<evidence type="ECO:0000256" key="8">
    <source>
        <dbReference type="ARBA" id="ARBA00022989"/>
    </source>
</evidence>
<comment type="similarity">
    <text evidence="3">Belongs to the ATPase B chain family.</text>
</comment>
<evidence type="ECO:0000256" key="2">
    <source>
        <dbReference type="ARBA" id="ARBA00004308"/>
    </source>
</evidence>
<protein>
    <submittedName>
        <fullName evidence="14">ATP synthase F0 sector subunit b</fullName>
        <ecNumber evidence="14">3.6.3.14</ecNumber>
    </submittedName>
</protein>
<keyword evidence="14" id="KW-0378">Hydrolase</keyword>
<dbReference type="GO" id="GO:0012505">
    <property type="term" value="C:endomembrane system"/>
    <property type="evidence" value="ECO:0007669"/>
    <property type="project" value="UniProtKB-SubCell"/>
</dbReference>
<comment type="subcellular location">
    <subcellularLocation>
        <location evidence="2">Endomembrane system</location>
    </subcellularLocation>
    <subcellularLocation>
        <location evidence="1">Membrane</location>
        <topology evidence="1">Single-pass membrane protein</topology>
    </subcellularLocation>
</comment>
<dbReference type="GO" id="GO:0015986">
    <property type="term" value="P:proton motive force-driven ATP synthesis"/>
    <property type="evidence" value="ECO:0007669"/>
    <property type="project" value="InterPro"/>
</dbReference>